<evidence type="ECO:0000313" key="2">
    <source>
        <dbReference type="EMBL" id="TDD60682.1"/>
    </source>
</evidence>
<evidence type="ECO:0000313" key="3">
    <source>
        <dbReference type="Proteomes" id="UP000295124"/>
    </source>
</evidence>
<name>A0A4R4ZUD3_9ACTN</name>
<accession>A0A4R4ZUD3</accession>
<reference evidence="2 3" key="1">
    <citation type="submission" date="2019-03" db="EMBL/GenBank/DDBJ databases">
        <title>Draft genome sequences of novel Actinobacteria.</title>
        <authorList>
            <person name="Sahin N."/>
            <person name="Ay H."/>
            <person name="Saygin H."/>
        </authorList>
    </citation>
    <scope>NUCLEOTIDE SEQUENCE [LARGE SCALE GENOMIC DNA]</scope>
    <source>
        <strain evidence="2 3">JCM 13523</strain>
    </source>
</reference>
<dbReference type="AlphaFoldDB" id="A0A4R4ZUD3"/>
<gene>
    <name evidence="2" type="ORF">E1263_10425</name>
</gene>
<feature type="compositionally biased region" description="Basic and acidic residues" evidence="1">
    <location>
        <begin position="24"/>
        <end position="59"/>
    </location>
</feature>
<evidence type="ECO:0000256" key="1">
    <source>
        <dbReference type="SAM" id="MobiDB-lite"/>
    </source>
</evidence>
<comment type="caution">
    <text evidence="2">The sequence shown here is derived from an EMBL/GenBank/DDBJ whole genome shotgun (WGS) entry which is preliminary data.</text>
</comment>
<organism evidence="2 3">
    <name type="scientific">Kribbella antibiotica</name>
    <dbReference type="NCBI Taxonomy" id="190195"/>
    <lineage>
        <taxon>Bacteria</taxon>
        <taxon>Bacillati</taxon>
        <taxon>Actinomycetota</taxon>
        <taxon>Actinomycetes</taxon>
        <taxon>Propionibacteriales</taxon>
        <taxon>Kribbellaceae</taxon>
        <taxon>Kribbella</taxon>
    </lineage>
</organism>
<keyword evidence="3" id="KW-1185">Reference proteome</keyword>
<proteinExistence type="predicted"/>
<dbReference type="Proteomes" id="UP000295124">
    <property type="component" value="Unassembled WGS sequence"/>
</dbReference>
<dbReference type="RefSeq" id="WP_132167007.1">
    <property type="nucleotide sequence ID" value="NZ_SMKX01000022.1"/>
</dbReference>
<dbReference type="EMBL" id="SMKX01000022">
    <property type="protein sequence ID" value="TDD60682.1"/>
    <property type="molecule type" value="Genomic_DNA"/>
</dbReference>
<feature type="region of interest" description="Disordered" evidence="1">
    <location>
        <begin position="1"/>
        <end position="59"/>
    </location>
</feature>
<sequence>MADLPPPQPVSGESRQADQAQLDKYAREQERRRAKAEEERKKSLIAEARRRASETSQRK</sequence>
<protein>
    <submittedName>
        <fullName evidence="2">Uncharacterized protein</fullName>
    </submittedName>
</protein>